<organism evidence="1 2">
    <name type="scientific">Naganishia adeliensis</name>
    <dbReference type="NCBI Taxonomy" id="92952"/>
    <lineage>
        <taxon>Eukaryota</taxon>
        <taxon>Fungi</taxon>
        <taxon>Dikarya</taxon>
        <taxon>Basidiomycota</taxon>
        <taxon>Agaricomycotina</taxon>
        <taxon>Tremellomycetes</taxon>
        <taxon>Filobasidiales</taxon>
        <taxon>Filobasidiaceae</taxon>
        <taxon>Naganishia</taxon>
    </lineage>
</organism>
<proteinExistence type="predicted"/>
<sequence length="105" mass="11401">MSPTIPIIDDLGLSRPFRIAIDCTIFLISLYFLERSADVFVDSAAVIGKRFGIPTVLVGLLRAGAEWEERENDGRKERPTPSGARNQQARAGGPEIASASEDALE</sequence>
<evidence type="ECO:0000313" key="1">
    <source>
        <dbReference type="EMBL" id="KAJ9105000.1"/>
    </source>
</evidence>
<comment type="caution">
    <text evidence="1">The sequence shown here is derived from an EMBL/GenBank/DDBJ whole genome shotgun (WGS) entry which is preliminary data.</text>
</comment>
<protein>
    <submittedName>
        <fullName evidence="1">Uncharacterized protein</fullName>
    </submittedName>
</protein>
<dbReference type="EMBL" id="JASBWS010000051">
    <property type="protein sequence ID" value="KAJ9105000.1"/>
    <property type="molecule type" value="Genomic_DNA"/>
</dbReference>
<name>A0ACC2W1K7_9TREE</name>
<evidence type="ECO:0000313" key="2">
    <source>
        <dbReference type="Proteomes" id="UP001230649"/>
    </source>
</evidence>
<reference evidence="1" key="1">
    <citation type="submission" date="2023-04" db="EMBL/GenBank/DDBJ databases">
        <title>Draft Genome sequencing of Naganishia species isolated from polar environments using Oxford Nanopore Technology.</title>
        <authorList>
            <person name="Leo P."/>
            <person name="Venkateswaran K."/>
        </authorList>
    </citation>
    <scope>NUCLEOTIDE SEQUENCE</scope>
    <source>
        <strain evidence="1">MNA-CCFEE 5262</strain>
    </source>
</reference>
<accession>A0ACC2W1K7</accession>
<keyword evidence="2" id="KW-1185">Reference proteome</keyword>
<dbReference type="Proteomes" id="UP001230649">
    <property type="component" value="Unassembled WGS sequence"/>
</dbReference>
<gene>
    <name evidence="1" type="ORF">QFC20_004441</name>
</gene>